<name>A0A4V1GDQ3_9BACT</name>
<dbReference type="RefSeq" id="WP_138079694.1">
    <property type="nucleotide sequence ID" value="NZ_CP040004.1"/>
</dbReference>
<dbReference type="EMBL" id="CP040004">
    <property type="protein sequence ID" value="QCT42586.1"/>
    <property type="molecule type" value="Genomic_DNA"/>
</dbReference>
<dbReference type="InterPro" id="IPR050833">
    <property type="entry name" value="Poly_Biosynth_Transport"/>
</dbReference>
<keyword evidence="8" id="KW-1185">Reference proteome</keyword>
<dbReference type="GO" id="GO:0005886">
    <property type="term" value="C:plasma membrane"/>
    <property type="evidence" value="ECO:0007669"/>
    <property type="project" value="UniProtKB-SubCell"/>
</dbReference>
<reference evidence="7 8" key="1">
    <citation type="submission" date="2019-04" db="EMBL/GenBank/DDBJ databases">
        <title>Saccharibacteria TM7 genomes.</title>
        <authorList>
            <person name="Bor B."/>
            <person name="He X."/>
            <person name="Chen T."/>
            <person name="Dewhirst F.E."/>
        </authorList>
    </citation>
    <scope>NUCLEOTIDE SEQUENCE [LARGE SCALE GENOMIC DNA]</scope>
    <source>
        <strain evidence="7 8">BB001</strain>
    </source>
</reference>
<dbReference type="PANTHER" id="PTHR30250:SF11">
    <property type="entry name" value="O-ANTIGEN TRANSPORTER-RELATED"/>
    <property type="match status" value="1"/>
</dbReference>
<feature type="transmembrane region" description="Helical" evidence="6">
    <location>
        <begin position="326"/>
        <end position="349"/>
    </location>
</feature>
<dbReference type="Proteomes" id="UP000310639">
    <property type="component" value="Chromosome"/>
</dbReference>
<evidence type="ECO:0000256" key="3">
    <source>
        <dbReference type="ARBA" id="ARBA00022692"/>
    </source>
</evidence>
<evidence type="ECO:0000256" key="6">
    <source>
        <dbReference type="SAM" id="Phobius"/>
    </source>
</evidence>
<feature type="transmembrane region" description="Helical" evidence="6">
    <location>
        <begin position="161"/>
        <end position="180"/>
    </location>
</feature>
<gene>
    <name evidence="7" type="ORF">FBF37_03990</name>
</gene>
<keyword evidence="3 6" id="KW-0812">Transmembrane</keyword>
<evidence type="ECO:0000313" key="7">
    <source>
        <dbReference type="EMBL" id="QCT42586.1"/>
    </source>
</evidence>
<feature type="transmembrane region" description="Helical" evidence="6">
    <location>
        <begin position="12"/>
        <end position="32"/>
    </location>
</feature>
<evidence type="ECO:0000256" key="5">
    <source>
        <dbReference type="ARBA" id="ARBA00023136"/>
    </source>
</evidence>
<feature type="transmembrane region" description="Helical" evidence="6">
    <location>
        <begin position="356"/>
        <end position="374"/>
    </location>
</feature>
<sequence length="419" mass="46681">MQNIKKDYLWNSLGSLLQSAISPVLLIIITRLNGIDDSGLFSFALSLSVVFWAVSLWGGRTYQVSDIKREFSSGGYVAVRFVASLIVVISAIAFCVLNGYNTTKTGLIMILVTFKILESIADSLYGILQIHHKLYIAGISLTMKAILGFGAFMVVDILTKNVIYGALAILLVNILIILLYDVLWVRRVEIINVNKKLCKKYITQAVAIMKHTSAVFVVMFLTMFSLNIPRYFLDKVHPDQIGYFGIMAMPITLLGLFISFIIQPNVVNLSELLAKGKLKEFARIVGKINQITFGIGVLSVILSYLIGVLILNIIFGININNFRLDLMIMVIGAVANAFVSIYVNLLIIMRRFKGQFYTLLLTDILAVAVSMCLIERLAMLGSVLVFMMISFLQVALLLVIYKRSLKDAIIIDKVKGSYE</sequence>
<organism evidence="7 8">
    <name type="scientific">Candidatus Nanosynbacter featherlites</name>
    <dbReference type="NCBI Taxonomy" id="2572088"/>
    <lineage>
        <taxon>Bacteria</taxon>
        <taxon>Candidatus Saccharimonadota</taxon>
        <taxon>Candidatus Saccharimonadia</taxon>
        <taxon>Candidatus Nanosynbacterales</taxon>
        <taxon>Candidatus Nanosynbacteraceae</taxon>
        <taxon>Candidatus Nanosynbacter</taxon>
    </lineage>
</organism>
<feature type="transmembrane region" description="Helical" evidence="6">
    <location>
        <begin position="288"/>
        <end position="314"/>
    </location>
</feature>
<protein>
    <recommendedName>
        <fullName evidence="9">Polysaccharide biosynthesis protein</fullName>
    </recommendedName>
</protein>
<keyword evidence="4 6" id="KW-1133">Transmembrane helix</keyword>
<evidence type="ECO:0000256" key="4">
    <source>
        <dbReference type="ARBA" id="ARBA00022989"/>
    </source>
</evidence>
<evidence type="ECO:0008006" key="9">
    <source>
        <dbReference type="Google" id="ProtNLM"/>
    </source>
</evidence>
<feature type="transmembrane region" description="Helical" evidence="6">
    <location>
        <begin position="106"/>
        <end position="127"/>
    </location>
</feature>
<evidence type="ECO:0000256" key="2">
    <source>
        <dbReference type="ARBA" id="ARBA00022475"/>
    </source>
</evidence>
<dbReference type="KEGG" id="nft:FBF37_03990"/>
<feature type="transmembrane region" description="Helical" evidence="6">
    <location>
        <begin position="241"/>
        <end position="267"/>
    </location>
</feature>
<keyword evidence="5 6" id="KW-0472">Membrane</keyword>
<dbReference type="OrthoDB" id="9768481at2"/>
<feature type="transmembrane region" description="Helical" evidence="6">
    <location>
        <begin position="380"/>
        <end position="401"/>
    </location>
</feature>
<feature type="transmembrane region" description="Helical" evidence="6">
    <location>
        <begin position="77"/>
        <end position="100"/>
    </location>
</feature>
<evidence type="ECO:0000313" key="8">
    <source>
        <dbReference type="Proteomes" id="UP000310639"/>
    </source>
</evidence>
<proteinExistence type="predicted"/>
<feature type="transmembrane region" description="Helical" evidence="6">
    <location>
        <begin position="201"/>
        <end position="221"/>
    </location>
</feature>
<feature type="transmembrane region" description="Helical" evidence="6">
    <location>
        <begin position="38"/>
        <end position="57"/>
    </location>
</feature>
<feature type="transmembrane region" description="Helical" evidence="6">
    <location>
        <begin position="134"/>
        <end position="155"/>
    </location>
</feature>
<comment type="subcellular location">
    <subcellularLocation>
        <location evidence="1">Cell membrane</location>
        <topology evidence="1">Multi-pass membrane protein</topology>
    </subcellularLocation>
</comment>
<accession>A0A4V1GDQ3</accession>
<dbReference type="PANTHER" id="PTHR30250">
    <property type="entry name" value="PST FAMILY PREDICTED COLANIC ACID TRANSPORTER"/>
    <property type="match status" value="1"/>
</dbReference>
<keyword evidence="2" id="KW-1003">Cell membrane</keyword>
<evidence type="ECO:0000256" key="1">
    <source>
        <dbReference type="ARBA" id="ARBA00004651"/>
    </source>
</evidence>
<dbReference type="AlphaFoldDB" id="A0A4V1GDQ3"/>